<dbReference type="Gene3D" id="3.40.50.850">
    <property type="entry name" value="Isochorismatase-like"/>
    <property type="match status" value="1"/>
</dbReference>
<dbReference type="Pfam" id="PF00857">
    <property type="entry name" value="Isochorismatase"/>
    <property type="match status" value="1"/>
</dbReference>
<organism evidence="4 5">
    <name type="scientific">Fictibacillus phosphorivorans</name>
    <dbReference type="NCBI Taxonomy" id="1221500"/>
    <lineage>
        <taxon>Bacteria</taxon>
        <taxon>Bacillati</taxon>
        <taxon>Bacillota</taxon>
        <taxon>Bacilli</taxon>
        <taxon>Bacillales</taxon>
        <taxon>Fictibacillaceae</taxon>
        <taxon>Fictibacillus</taxon>
    </lineage>
</organism>
<protein>
    <recommendedName>
        <fullName evidence="3">Isochorismatase-like domain-containing protein</fullName>
    </recommendedName>
</protein>
<evidence type="ECO:0000259" key="3">
    <source>
        <dbReference type="Pfam" id="PF00857"/>
    </source>
</evidence>
<sequence length="198" mass="22233">MNKGVRIVKKACLLIIDVQKGFDDSDFWGERNNPDAEDNMLVLLDAFRKARLPVFHVQHQSENEMSPLHPTKLGYQLKTGFEPKENEPLFIKSVNSAFIGTDLKEELEKQEIAQIIIVGLTTNHCVSTTARMAANYGFGVSFIHDATAAFTTVSYDGRKFTAQEVHESALSHLHNEFAEILSTGDVLAKWVTTSQYMQ</sequence>
<evidence type="ECO:0000256" key="1">
    <source>
        <dbReference type="ARBA" id="ARBA00006336"/>
    </source>
</evidence>
<keyword evidence="5" id="KW-1185">Reference proteome</keyword>
<dbReference type="InterPro" id="IPR036380">
    <property type="entry name" value="Isochorismatase-like_sf"/>
</dbReference>
<dbReference type="InterPro" id="IPR000868">
    <property type="entry name" value="Isochorismatase-like_dom"/>
</dbReference>
<reference evidence="5" key="1">
    <citation type="submission" date="2016-01" db="EMBL/GenBank/DDBJ databases">
        <title>Draft genome of Chromobacterium sp. F49.</title>
        <authorList>
            <person name="Hong K.W."/>
        </authorList>
    </citation>
    <scope>NUCLEOTIDE SEQUENCE [LARGE SCALE GENOMIC DNA]</scope>
    <source>
        <strain evidence="5">P7IIIA</strain>
    </source>
</reference>
<evidence type="ECO:0000313" key="5">
    <source>
        <dbReference type="Proteomes" id="UP000076567"/>
    </source>
</evidence>
<gene>
    <name evidence="4" type="ORF">AWM68_03505</name>
</gene>
<keyword evidence="2" id="KW-0378">Hydrolase</keyword>
<dbReference type="PANTHER" id="PTHR43540">
    <property type="entry name" value="PEROXYUREIDOACRYLATE/UREIDOACRYLATE AMIDOHYDROLASE-RELATED"/>
    <property type="match status" value="1"/>
</dbReference>
<dbReference type="CDD" id="cd01014">
    <property type="entry name" value="nicotinamidase_related"/>
    <property type="match status" value="1"/>
</dbReference>
<dbReference type="InterPro" id="IPR050272">
    <property type="entry name" value="Isochorismatase-like_hydrls"/>
</dbReference>
<proteinExistence type="inferred from homology"/>
<comment type="caution">
    <text evidence="4">The sequence shown here is derived from an EMBL/GenBank/DDBJ whole genome shotgun (WGS) entry which is preliminary data.</text>
</comment>
<dbReference type="PANTHER" id="PTHR43540:SF1">
    <property type="entry name" value="ISOCHORISMATASE HYDROLASE"/>
    <property type="match status" value="1"/>
</dbReference>
<dbReference type="EMBL" id="LRFC01000001">
    <property type="protein sequence ID" value="KZE69344.1"/>
    <property type="molecule type" value="Genomic_DNA"/>
</dbReference>
<dbReference type="GO" id="GO:0016787">
    <property type="term" value="F:hydrolase activity"/>
    <property type="evidence" value="ECO:0007669"/>
    <property type="project" value="UniProtKB-KW"/>
</dbReference>
<dbReference type="SUPFAM" id="SSF52499">
    <property type="entry name" value="Isochorismatase-like hydrolases"/>
    <property type="match status" value="1"/>
</dbReference>
<comment type="similarity">
    <text evidence="1">Belongs to the isochorismatase family.</text>
</comment>
<evidence type="ECO:0000313" key="4">
    <source>
        <dbReference type="EMBL" id="KZE69344.1"/>
    </source>
</evidence>
<dbReference type="OrthoDB" id="257098at2"/>
<dbReference type="Proteomes" id="UP000076567">
    <property type="component" value="Unassembled WGS sequence"/>
</dbReference>
<feature type="domain" description="Isochorismatase-like" evidence="3">
    <location>
        <begin position="12"/>
        <end position="183"/>
    </location>
</feature>
<dbReference type="AlphaFoldDB" id="A0A161TJD2"/>
<name>A0A161TJD2_9BACL</name>
<accession>A0A161TJD2</accession>
<evidence type="ECO:0000256" key="2">
    <source>
        <dbReference type="ARBA" id="ARBA00022801"/>
    </source>
</evidence>